<accession>A0A8S3KH87</accession>
<gene>
    <name evidence="2" type="ORF">SMN809_LOCUS86210</name>
</gene>
<dbReference type="Proteomes" id="UP000676336">
    <property type="component" value="Unassembled WGS sequence"/>
</dbReference>
<organism evidence="2 3">
    <name type="scientific">Rotaria magnacalcarata</name>
    <dbReference type="NCBI Taxonomy" id="392030"/>
    <lineage>
        <taxon>Eukaryota</taxon>
        <taxon>Metazoa</taxon>
        <taxon>Spiralia</taxon>
        <taxon>Gnathifera</taxon>
        <taxon>Rotifera</taxon>
        <taxon>Eurotatoria</taxon>
        <taxon>Bdelloidea</taxon>
        <taxon>Philodinida</taxon>
        <taxon>Philodinidae</taxon>
        <taxon>Rotaria</taxon>
    </lineage>
</organism>
<dbReference type="AlphaFoldDB" id="A0A8S3KH87"/>
<feature type="non-terminal residue" evidence="2">
    <location>
        <position position="1"/>
    </location>
</feature>
<protein>
    <submittedName>
        <fullName evidence="2">Uncharacterized protein</fullName>
    </submittedName>
</protein>
<feature type="region of interest" description="Disordered" evidence="1">
    <location>
        <begin position="76"/>
        <end position="98"/>
    </location>
</feature>
<sequence>AGSGNESTVDTDDNQKTEIFASLGPNNKLVFTTTSTTNSKASYWTVTDRQPQWYKLSIPINQSIFNNKTQIVPYKRLSEKIQNEKPKSDSDEQINEPR</sequence>
<evidence type="ECO:0000313" key="3">
    <source>
        <dbReference type="Proteomes" id="UP000676336"/>
    </source>
</evidence>
<evidence type="ECO:0000313" key="2">
    <source>
        <dbReference type="EMBL" id="CAF5229290.1"/>
    </source>
</evidence>
<comment type="caution">
    <text evidence="2">The sequence shown here is derived from an EMBL/GenBank/DDBJ whole genome shotgun (WGS) entry which is preliminary data.</text>
</comment>
<dbReference type="EMBL" id="CAJOBI010369332">
    <property type="protein sequence ID" value="CAF5229290.1"/>
    <property type="molecule type" value="Genomic_DNA"/>
</dbReference>
<reference evidence="2" key="1">
    <citation type="submission" date="2021-02" db="EMBL/GenBank/DDBJ databases">
        <authorList>
            <person name="Nowell W R."/>
        </authorList>
    </citation>
    <scope>NUCLEOTIDE SEQUENCE</scope>
</reference>
<name>A0A8S3KH87_9BILA</name>
<evidence type="ECO:0000256" key="1">
    <source>
        <dbReference type="SAM" id="MobiDB-lite"/>
    </source>
</evidence>
<proteinExistence type="predicted"/>